<dbReference type="PROSITE" id="PS50943">
    <property type="entry name" value="HTH_CROC1"/>
    <property type="match status" value="1"/>
</dbReference>
<keyword evidence="6" id="KW-1185">Reference proteome</keyword>
<evidence type="ECO:0000259" key="4">
    <source>
        <dbReference type="PROSITE" id="PS51500"/>
    </source>
</evidence>
<evidence type="ECO:0000259" key="3">
    <source>
        <dbReference type="PROSITE" id="PS50943"/>
    </source>
</evidence>
<dbReference type="InterPro" id="IPR010982">
    <property type="entry name" value="Lambda_DNA-bd_dom_sf"/>
</dbReference>
<dbReference type="GO" id="GO:0003677">
    <property type="term" value="F:DNA binding"/>
    <property type="evidence" value="ECO:0007669"/>
    <property type="project" value="UniProtKB-KW"/>
</dbReference>
<dbReference type="Pfam" id="PF08671">
    <property type="entry name" value="SinI"/>
    <property type="match status" value="1"/>
</dbReference>
<dbReference type="InterPro" id="IPR050807">
    <property type="entry name" value="TransReg_Diox_bact_type"/>
</dbReference>
<dbReference type="GO" id="GO:0005829">
    <property type="term" value="C:cytosol"/>
    <property type="evidence" value="ECO:0007669"/>
    <property type="project" value="TreeGrafter"/>
</dbReference>
<feature type="domain" description="Sin" evidence="4">
    <location>
        <begin position="67"/>
        <end position="105"/>
    </location>
</feature>
<dbReference type="Proteomes" id="UP000248214">
    <property type="component" value="Unassembled WGS sequence"/>
</dbReference>
<feature type="coiled-coil region" evidence="2">
    <location>
        <begin position="44"/>
        <end position="71"/>
    </location>
</feature>
<evidence type="ECO:0000313" key="5">
    <source>
        <dbReference type="EMBL" id="PYZ94290.1"/>
    </source>
</evidence>
<dbReference type="EMBL" id="PDOD01000001">
    <property type="protein sequence ID" value="PYZ94290.1"/>
    <property type="molecule type" value="Genomic_DNA"/>
</dbReference>
<dbReference type="GO" id="GO:0003700">
    <property type="term" value="F:DNA-binding transcription factor activity"/>
    <property type="evidence" value="ECO:0007669"/>
    <property type="project" value="TreeGrafter"/>
</dbReference>
<evidence type="ECO:0000256" key="1">
    <source>
        <dbReference type="ARBA" id="ARBA00023125"/>
    </source>
</evidence>
<dbReference type="RefSeq" id="WP_110607926.1">
    <property type="nucleotide sequence ID" value="NZ_PDOD01000001.1"/>
</dbReference>
<gene>
    <name evidence="5" type="ORF">CR194_01770</name>
</gene>
<dbReference type="CDD" id="cd00093">
    <property type="entry name" value="HTH_XRE"/>
    <property type="match status" value="1"/>
</dbReference>
<dbReference type="PROSITE" id="PS51500">
    <property type="entry name" value="SIN"/>
    <property type="match status" value="1"/>
</dbReference>
<dbReference type="OrthoDB" id="1859224at2"/>
<reference evidence="5 6" key="1">
    <citation type="submission" date="2017-10" db="EMBL/GenBank/DDBJ databases">
        <title>Bacillus sp. nov., a halophilic bacterium isolated from a Keqin Lake.</title>
        <authorList>
            <person name="Wang H."/>
        </authorList>
    </citation>
    <scope>NUCLEOTIDE SEQUENCE [LARGE SCALE GENOMIC DNA]</scope>
    <source>
        <strain evidence="5 6">KQ-12</strain>
    </source>
</reference>
<sequence>MVGERVQKFRKEAGMSLTELAERAGVAKSYLSALERNIQTNPSIQFLEKIADVLKVNINQLLKDNTEEESELYTNLDNEWQSLVKEAMNSGVSKEEFKEFLEFNKWKIKQK</sequence>
<accession>A0A323TIC5</accession>
<keyword evidence="1" id="KW-0238">DNA-binding</keyword>
<evidence type="ECO:0000256" key="2">
    <source>
        <dbReference type="SAM" id="Coils"/>
    </source>
</evidence>
<dbReference type="SUPFAM" id="SSF47406">
    <property type="entry name" value="SinR repressor dimerisation domain-like"/>
    <property type="match status" value="1"/>
</dbReference>
<keyword evidence="2" id="KW-0175">Coiled coil</keyword>
<proteinExistence type="predicted"/>
<dbReference type="Gene3D" id="1.10.260.40">
    <property type="entry name" value="lambda repressor-like DNA-binding domains"/>
    <property type="match status" value="1"/>
</dbReference>
<dbReference type="AlphaFoldDB" id="A0A323TIC5"/>
<dbReference type="InterPro" id="IPR036281">
    <property type="entry name" value="SinR/SinI_dimer_dom_sf"/>
</dbReference>
<comment type="caution">
    <text evidence="5">The sequence shown here is derived from an EMBL/GenBank/DDBJ whole genome shotgun (WGS) entry which is preliminary data.</text>
</comment>
<dbReference type="PANTHER" id="PTHR46797:SF13">
    <property type="entry name" value="HTH-TYPE TRANSCRIPTIONAL REGULATOR SINR"/>
    <property type="match status" value="1"/>
</dbReference>
<dbReference type="SMART" id="SM00530">
    <property type="entry name" value="HTH_XRE"/>
    <property type="match status" value="1"/>
</dbReference>
<dbReference type="InterPro" id="IPR010981">
    <property type="entry name" value="SinR/SinI_dimer_dom"/>
</dbReference>
<protein>
    <submittedName>
        <fullName evidence="5">Transcriptional regulator</fullName>
    </submittedName>
</protein>
<organism evidence="5 6">
    <name type="scientific">Salipaludibacillus keqinensis</name>
    <dbReference type="NCBI Taxonomy" id="2045207"/>
    <lineage>
        <taxon>Bacteria</taxon>
        <taxon>Bacillati</taxon>
        <taxon>Bacillota</taxon>
        <taxon>Bacilli</taxon>
        <taxon>Bacillales</taxon>
        <taxon>Bacillaceae</taxon>
    </lineage>
</organism>
<name>A0A323TIC5_9BACI</name>
<dbReference type="GO" id="GO:0046983">
    <property type="term" value="F:protein dimerization activity"/>
    <property type="evidence" value="ECO:0007669"/>
    <property type="project" value="InterPro"/>
</dbReference>
<feature type="domain" description="HTH cro/C1-type" evidence="3">
    <location>
        <begin position="6"/>
        <end position="61"/>
    </location>
</feature>
<evidence type="ECO:0000313" key="6">
    <source>
        <dbReference type="Proteomes" id="UP000248214"/>
    </source>
</evidence>
<dbReference type="SUPFAM" id="SSF47413">
    <property type="entry name" value="lambda repressor-like DNA-binding domains"/>
    <property type="match status" value="1"/>
</dbReference>
<dbReference type="Pfam" id="PF01381">
    <property type="entry name" value="HTH_3"/>
    <property type="match status" value="1"/>
</dbReference>
<dbReference type="InterPro" id="IPR001387">
    <property type="entry name" value="Cro/C1-type_HTH"/>
</dbReference>
<dbReference type="PANTHER" id="PTHR46797">
    <property type="entry name" value="HTH-TYPE TRANSCRIPTIONAL REGULATOR"/>
    <property type="match status" value="1"/>
</dbReference>